<dbReference type="AlphaFoldDB" id="A0A017TBN1"/>
<protein>
    <recommendedName>
        <fullName evidence="4 9">Phosphoenolpyruvate carboxylase</fullName>
        <shortName evidence="9">PEPC</shortName>
        <shortName evidence="9">PEPCase</shortName>
        <ecNumber evidence="3 9">4.1.1.31</ecNumber>
    </recommendedName>
</protein>
<dbReference type="InterPro" id="IPR018129">
    <property type="entry name" value="PEP_COase_Lys_AS"/>
</dbReference>
<evidence type="ECO:0000256" key="9">
    <source>
        <dbReference type="HAMAP-Rule" id="MF_00595"/>
    </source>
</evidence>
<keyword evidence="12" id="KW-1185">Reference proteome</keyword>
<comment type="catalytic activity">
    <reaction evidence="8 9">
        <text>oxaloacetate + phosphate = phosphoenolpyruvate + hydrogencarbonate</text>
        <dbReference type="Rhea" id="RHEA:28370"/>
        <dbReference type="ChEBI" id="CHEBI:16452"/>
        <dbReference type="ChEBI" id="CHEBI:17544"/>
        <dbReference type="ChEBI" id="CHEBI:43474"/>
        <dbReference type="ChEBI" id="CHEBI:58702"/>
        <dbReference type="EC" id="4.1.1.31"/>
    </reaction>
</comment>
<evidence type="ECO:0000256" key="10">
    <source>
        <dbReference type="PROSITE-ProRule" id="PRU10111"/>
    </source>
</evidence>
<gene>
    <name evidence="9" type="primary">ppc</name>
    <name evidence="11" type="ORF">CAP_1764</name>
</gene>
<evidence type="ECO:0000256" key="2">
    <source>
        <dbReference type="ARBA" id="ARBA00008346"/>
    </source>
</evidence>
<dbReference type="InterPro" id="IPR021135">
    <property type="entry name" value="PEP_COase"/>
</dbReference>
<dbReference type="Proteomes" id="UP000019678">
    <property type="component" value="Unassembled WGS sequence"/>
</dbReference>
<evidence type="ECO:0000256" key="8">
    <source>
        <dbReference type="ARBA" id="ARBA00048995"/>
    </source>
</evidence>
<dbReference type="PANTHER" id="PTHR30523">
    <property type="entry name" value="PHOSPHOENOLPYRUVATE CARBOXYLASE"/>
    <property type="match status" value="1"/>
</dbReference>
<keyword evidence="11" id="KW-0670">Pyruvate</keyword>
<dbReference type="InterPro" id="IPR022805">
    <property type="entry name" value="PEP_COase_bac/pln-type"/>
</dbReference>
<dbReference type="HAMAP" id="MF_00595">
    <property type="entry name" value="PEPcase_type1"/>
    <property type="match status" value="1"/>
</dbReference>
<comment type="subunit">
    <text evidence="9">Homotetramer.</text>
</comment>
<feature type="active site" evidence="9 10">
    <location>
        <position position="134"/>
    </location>
</feature>
<dbReference type="GO" id="GO:0015977">
    <property type="term" value="P:carbon fixation"/>
    <property type="evidence" value="ECO:0007669"/>
    <property type="project" value="UniProtKB-UniRule"/>
</dbReference>
<dbReference type="eggNOG" id="COG2352">
    <property type="taxonomic scope" value="Bacteria"/>
</dbReference>
<name>A0A017TBN1_9BACT</name>
<dbReference type="STRING" id="1192034.CAP_1764"/>
<dbReference type="GO" id="GO:0006099">
    <property type="term" value="P:tricarboxylic acid cycle"/>
    <property type="evidence" value="ECO:0007669"/>
    <property type="project" value="InterPro"/>
</dbReference>
<accession>A0A017TBN1</accession>
<dbReference type="GO" id="GO:0000287">
    <property type="term" value="F:magnesium ion binding"/>
    <property type="evidence" value="ECO:0007669"/>
    <property type="project" value="UniProtKB-UniRule"/>
</dbReference>
<dbReference type="Gene3D" id="1.20.1440.90">
    <property type="entry name" value="Phosphoenolpyruvate/pyruvate domain"/>
    <property type="match status" value="1"/>
</dbReference>
<evidence type="ECO:0000313" key="11">
    <source>
        <dbReference type="EMBL" id="EYF06634.1"/>
    </source>
</evidence>
<comment type="caution">
    <text evidence="11">The sequence shown here is derived from an EMBL/GenBank/DDBJ whole genome shotgun (WGS) entry which is preliminary data.</text>
</comment>
<evidence type="ECO:0000256" key="7">
    <source>
        <dbReference type="ARBA" id="ARBA00023300"/>
    </source>
</evidence>
<sequence>MLGRMLGEVLREQEGQALFDQEERIRRLSIQRRRGPRAGRAQAAGLLAEALEGLPGEQIEPIIRAFTVYFRLVNLAEQHHRVRRARAHANTADAEPQRGSFEATFHALRRAGISAAQAREGVRRLEIILTLTAHPTEASRRTVLSKLHRLAGYLEQRDRCRQTPAEKERALAAVREEITALWQTDEIRHERPSVGDEVKNVAWYIEEILWNLLPEVTDQIARAFGRVYGEPLGPTPGPVRVHSWVGGDMDGNPRVTPDVLEDAILAYRVRGLRRLVRAAQQLGDALSQSSRHVTPPPALLASLDRDAERLPEVAATWNARTEGEPFRRKLRFVQARLEATLALGESRRAALHRRMETHGSEPPPSLAMPLGNATAYGSPEELSADLELVADTLALAGCARSGEHEVRALLARVRAFGFSIAELEARAPAEDARAAAGTLSSSTTVQMSSGAARLLGALDAIARAQRESGETACRTLILSMTQGPDDVLAALACARAMGLGAEGKADARGARIDIVPLFESYQALTGSADIVRALLDHPDYREHVRARGVQEVMIGYSDSSKEVGLLAATAALRRTQEALPAVASEAGITLRIFHGRGESVARGGGPAQEAILALPPGAVAGRYKATEQGEALDHKYARPELALRTLELVLGGALLHTLDAQPRAAPEDLKRYAAAFDEMADAGRLAYRALVWEDPQFEKFFSTATPLDAITRLNIGSRPSKRASGGMESLRAIPWVFAWTQNRAILPAWYGVGTGLASLGETRGGLALLREMAASWPFFRALLSGVEMVLAKSEISIFTRYAALAPEDARAAIAPRILEEHTRTRRWVKRILGVKKLLDGNPTLQRSIALRNPYVDPLSYLQVELLRSERTGNHPRDRELLLTLNGIAAGMRNTG</sequence>
<dbReference type="PRINTS" id="PR00150">
    <property type="entry name" value="PEPCARBXLASE"/>
</dbReference>
<evidence type="ECO:0000313" key="12">
    <source>
        <dbReference type="Proteomes" id="UP000019678"/>
    </source>
</evidence>
<evidence type="ECO:0000256" key="4">
    <source>
        <dbReference type="ARBA" id="ARBA00022419"/>
    </source>
</evidence>
<keyword evidence="5 9" id="KW-0460">Magnesium</keyword>
<dbReference type="GO" id="GO:0006107">
    <property type="term" value="P:oxaloacetate metabolic process"/>
    <property type="evidence" value="ECO:0007669"/>
    <property type="project" value="UniProtKB-UniRule"/>
</dbReference>
<dbReference type="Pfam" id="PF00311">
    <property type="entry name" value="PEPcase"/>
    <property type="match status" value="2"/>
</dbReference>
<reference evidence="11 12" key="1">
    <citation type="submission" date="2013-05" db="EMBL/GenBank/DDBJ databases">
        <title>Genome assembly of Chondromyces apiculatus DSM 436.</title>
        <authorList>
            <person name="Sharma G."/>
            <person name="Khatri I."/>
            <person name="Kaur C."/>
            <person name="Mayilraj S."/>
            <person name="Subramanian S."/>
        </authorList>
    </citation>
    <scope>NUCLEOTIDE SEQUENCE [LARGE SCALE GENOMIC DNA]</scope>
    <source>
        <strain evidence="11 12">DSM 436</strain>
    </source>
</reference>
<evidence type="ECO:0000256" key="3">
    <source>
        <dbReference type="ARBA" id="ARBA00012305"/>
    </source>
</evidence>
<feature type="active site" evidence="9">
    <location>
        <position position="561"/>
    </location>
</feature>
<comment type="similarity">
    <text evidence="2 9">Belongs to the PEPCase type 1 family.</text>
</comment>
<comment type="cofactor">
    <cofactor evidence="9">
        <name>Mg(2+)</name>
        <dbReference type="ChEBI" id="CHEBI:18420"/>
    </cofactor>
</comment>
<keyword evidence="6 9" id="KW-0456">Lyase</keyword>
<evidence type="ECO:0000256" key="6">
    <source>
        <dbReference type="ARBA" id="ARBA00023239"/>
    </source>
</evidence>
<organism evidence="11 12">
    <name type="scientific">Chondromyces apiculatus DSM 436</name>
    <dbReference type="NCBI Taxonomy" id="1192034"/>
    <lineage>
        <taxon>Bacteria</taxon>
        <taxon>Pseudomonadati</taxon>
        <taxon>Myxococcota</taxon>
        <taxon>Polyangia</taxon>
        <taxon>Polyangiales</taxon>
        <taxon>Polyangiaceae</taxon>
        <taxon>Chondromyces</taxon>
    </lineage>
</organism>
<proteinExistence type="inferred from homology"/>
<dbReference type="GO" id="GO:0008964">
    <property type="term" value="F:phosphoenolpyruvate carboxylase activity"/>
    <property type="evidence" value="ECO:0007669"/>
    <property type="project" value="UniProtKB-UniRule"/>
</dbReference>
<comment type="function">
    <text evidence="1 9">Forms oxaloacetate, a four-carbon dicarboxylic acid source for the tricarboxylic acid cycle.</text>
</comment>
<keyword evidence="7 9" id="KW-0120">Carbon dioxide fixation</keyword>
<dbReference type="InterPro" id="IPR015813">
    <property type="entry name" value="Pyrv/PenolPyrv_kinase-like_dom"/>
</dbReference>
<evidence type="ECO:0000256" key="5">
    <source>
        <dbReference type="ARBA" id="ARBA00022842"/>
    </source>
</evidence>
<dbReference type="GO" id="GO:0005829">
    <property type="term" value="C:cytosol"/>
    <property type="evidence" value="ECO:0007669"/>
    <property type="project" value="TreeGrafter"/>
</dbReference>
<dbReference type="SUPFAM" id="SSF51621">
    <property type="entry name" value="Phosphoenolpyruvate/pyruvate domain"/>
    <property type="match status" value="1"/>
</dbReference>
<dbReference type="PROSITE" id="PS00781">
    <property type="entry name" value="PEPCASE_1"/>
    <property type="match status" value="1"/>
</dbReference>
<dbReference type="EC" id="4.1.1.31" evidence="3 9"/>
<evidence type="ECO:0000256" key="1">
    <source>
        <dbReference type="ARBA" id="ARBA00003670"/>
    </source>
</evidence>
<dbReference type="EMBL" id="ASRX01000015">
    <property type="protein sequence ID" value="EYF06634.1"/>
    <property type="molecule type" value="Genomic_DNA"/>
</dbReference>
<dbReference type="PANTHER" id="PTHR30523:SF6">
    <property type="entry name" value="PHOSPHOENOLPYRUVATE CARBOXYLASE"/>
    <property type="match status" value="1"/>
</dbReference>